<dbReference type="Proteomes" id="UP000235023">
    <property type="component" value="Unassembled WGS sequence"/>
</dbReference>
<feature type="compositionally biased region" description="Basic and acidic residues" evidence="1">
    <location>
        <begin position="45"/>
        <end position="55"/>
    </location>
</feature>
<feature type="transmembrane region" description="Helical" evidence="2">
    <location>
        <begin position="249"/>
        <end position="269"/>
    </location>
</feature>
<keyword evidence="2" id="KW-0472">Membrane</keyword>
<feature type="region of interest" description="Disordered" evidence="1">
    <location>
        <begin position="44"/>
        <end position="72"/>
    </location>
</feature>
<feature type="compositionally biased region" description="Basic and acidic residues" evidence="1">
    <location>
        <begin position="323"/>
        <end position="335"/>
    </location>
</feature>
<name>A0A2J5I509_9EURO</name>
<evidence type="ECO:0000256" key="2">
    <source>
        <dbReference type="SAM" id="Phobius"/>
    </source>
</evidence>
<dbReference type="AlphaFoldDB" id="A0A2J5I509"/>
<evidence type="ECO:0000313" key="3">
    <source>
        <dbReference type="EMBL" id="PLN85031.1"/>
    </source>
</evidence>
<organism evidence="3 4">
    <name type="scientific">Aspergillus taichungensis</name>
    <dbReference type="NCBI Taxonomy" id="482145"/>
    <lineage>
        <taxon>Eukaryota</taxon>
        <taxon>Fungi</taxon>
        <taxon>Dikarya</taxon>
        <taxon>Ascomycota</taxon>
        <taxon>Pezizomycotina</taxon>
        <taxon>Eurotiomycetes</taxon>
        <taxon>Eurotiomycetidae</taxon>
        <taxon>Eurotiales</taxon>
        <taxon>Aspergillaceae</taxon>
        <taxon>Aspergillus</taxon>
        <taxon>Aspergillus subgen. Circumdati</taxon>
    </lineage>
</organism>
<evidence type="ECO:0000256" key="1">
    <source>
        <dbReference type="SAM" id="MobiDB-lite"/>
    </source>
</evidence>
<keyword evidence="2" id="KW-1133">Transmembrane helix</keyword>
<feature type="region of interest" description="Disordered" evidence="1">
    <location>
        <begin position="316"/>
        <end position="335"/>
    </location>
</feature>
<evidence type="ECO:0000313" key="4">
    <source>
        <dbReference type="Proteomes" id="UP000235023"/>
    </source>
</evidence>
<gene>
    <name evidence="3" type="ORF">BDW42DRAFT_18268</name>
</gene>
<reference evidence="4" key="1">
    <citation type="submission" date="2017-12" db="EMBL/GenBank/DDBJ databases">
        <authorList>
            <consortium name="DOE Joint Genome Institute"/>
            <person name="Mondo S.J."/>
            <person name="Kjaerbolling I."/>
            <person name="Vesth T.C."/>
            <person name="Frisvad J.C."/>
            <person name="Nybo J.L."/>
            <person name="Theobald S."/>
            <person name="Kuo A."/>
            <person name="Bowyer P."/>
            <person name="Matsuda Y."/>
            <person name="Lyhne E.K."/>
            <person name="Kogle M.E."/>
            <person name="Clum A."/>
            <person name="Lipzen A."/>
            <person name="Salamov A."/>
            <person name="Ngan C.Y."/>
            <person name="Daum C."/>
            <person name="Chiniquy J."/>
            <person name="Barry K."/>
            <person name="LaButti K."/>
            <person name="Haridas S."/>
            <person name="Simmons B.A."/>
            <person name="Magnuson J.K."/>
            <person name="Mortensen U.H."/>
            <person name="Larsen T.O."/>
            <person name="Grigoriev I.V."/>
            <person name="Baker S.E."/>
            <person name="Andersen M.R."/>
            <person name="Nordberg H.P."/>
            <person name="Cantor M.N."/>
            <person name="Hua S.X."/>
        </authorList>
    </citation>
    <scope>NUCLEOTIDE SEQUENCE [LARGE SCALE GENOMIC DNA]</scope>
    <source>
        <strain evidence="4">IBT 19404</strain>
    </source>
</reference>
<keyword evidence="2" id="KW-0812">Transmembrane</keyword>
<dbReference type="EMBL" id="KZ559507">
    <property type="protein sequence ID" value="PLN85031.1"/>
    <property type="molecule type" value="Genomic_DNA"/>
</dbReference>
<protein>
    <submittedName>
        <fullName evidence="3">Uncharacterized protein</fullName>
    </submittedName>
</protein>
<proteinExistence type="predicted"/>
<keyword evidence="4" id="KW-1185">Reference proteome</keyword>
<sequence>MIVFQNYLYQLPRRHYCYRISNQSSKNQKFSSNLHLTFYVSKRPSTKEHHEDRKLSRVGHLCPGPSHGRGASALRMSARSPTQPRTLSPMVLHMDLPMNRGSAMSPKRSTALVAMAATVVMEVTEVTRATEAMEITMAMEVTTGAGREVMGRVRTKARGTVRGITVLSIKVTRAVTIPISTGGMVIPTFLPATEILAPMGSPAEYGEDKMMMRPEGRGRRVVMVTVKAIRDVTIPIFTAAMVIPISTVVMVIPISTVAMAILIFPAAMVDTGRKIRTRRAMGLATVATMVITAITETTATMATTVTKRGYIGHNASPYHSRTAKTDPGTDKDEVL</sequence>
<accession>A0A2J5I509</accession>